<sequence length="901" mass="101627">MKTNKDEIFKFIEDSVDADKKGLSAGEIGKKLNLQRSNVSSILNELHRDGLLLKIKGKPVIYTLDSTIKSQGTLIKENANFNMLIGNDKSLEKCIQQAKAAMLYPPKGLHTLILGPSGVGKTMFAELMYKFGVENNLLKPNSPFVSFNCSDYANNPQLLLAHLFGCKKGAFTGADKDREGIVGKANGGVLFLDEVHRLPPEGQEMLFYLIDKGLYSSLGDDNKKKCEVLIMCATTEDIDEVLLTTFTRRIPMNIKIPALKDRSLDERFELICEFFTVEAARIGKDISVSLNTVRQLMLHNCQGNIGQLKSDIQLGCANAFLNSVSKKLKNIEVHCTDFASYVNQGLLIYKNHANEIDKIIKSEKTLYFTPKGPKSLMKEGDYSLPDNFYEGIEKKMEELHKRGIKETEIKLLMEFDIENYFKTFIKTFSKSVKKDELSKIVDEGVIVIVESFLDIASHSLRKVFQSKVFYGLCLHINSSINRIKSGKSIVNHNLENIKRNYNNEYEVSKELAVLIENAYRIKVPEDEIGFIAMFLTVNEIESETLKQSPIVVIAMHGRTTASSMAEVVNKLVGADNTYAYDMALDKSPKVAYYELKNLIIKTNEGGGVILLVDMGSLSMFGELISKDTGIEIKVLDMVSTAIAIECSRKAVIESDVQAIYYNIRKSLDNCESYNIKVADKFIPKNDNIIITLCTTGEGSAIKLKDFIESKINTQEYNVEIFPMALNNKQHTYNTLNNIAKEKNILAIVGTINPNIYGIPYISTYDIFMDSNCNSLIKILEGKKEVSTNNSFIEVLSKDIKNMDLYKFEILYNDFLKQVTEKTGKKINYDVSTGLMVHMICSTSNIIEGKMTSSCYSKDVIKEQYKNEYKIVKNALKKIEENYNIIFNEDEICFIIRNIMSI</sequence>
<name>A0A2S6FVE6_9CLOT</name>
<dbReference type="Gene3D" id="3.40.50.510">
    <property type="entry name" value="Phosphotransferase system, mannose-type IIA component"/>
    <property type="match status" value="1"/>
</dbReference>
<dbReference type="SUPFAM" id="SSF53062">
    <property type="entry name" value="PTS system fructose IIA component-like"/>
    <property type="match status" value="1"/>
</dbReference>
<dbReference type="GO" id="GO:0016020">
    <property type="term" value="C:membrane"/>
    <property type="evidence" value="ECO:0007669"/>
    <property type="project" value="InterPro"/>
</dbReference>
<dbReference type="Pfam" id="PF00158">
    <property type="entry name" value="Sigma54_activat"/>
    <property type="match status" value="1"/>
</dbReference>
<evidence type="ECO:0000259" key="6">
    <source>
        <dbReference type="PROSITE" id="PS51096"/>
    </source>
</evidence>
<evidence type="ECO:0000256" key="3">
    <source>
        <dbReference type="ARBA" id="ARBA00022840"/>
    </source>
</evidence>
<dbReference type="EMBL" id="PTIS01000017">
    <property type="protein sequence ID" value="PPK46337.1"/>
    <property type="molecule type" value="Genomic_DNA"/>
</dbReference>
<dbReference type="SUPFAM" id="SSF52540">
    <property type="entry name" value="P-loop containing nucleoside triphosphate hydrolases"/>
    <property type="match status" value="1"/>
</dbReference>
<gene>
    <name evidence="8" type="ORF">BD821_11738</name>
</gene>
<feature type="domain" description="PRD" evidence="7">
    <location>
        <begin position="802"/>
        <end position="901"/>
    </location>
</feature>
<dbReference type="GO" id="GO:0005524">
    <property type="term" value="F:ATP binding"/>
    <property type="evidence" value="ECO:0007669"/>
    <property type="project" value="UniProtKB-KW"/>
</dbReference>
<evidence type="ECO:0000256" key="1">
    <source>
        <dbReference type="ARBA" id="ARBA00022679"/>
    </source>
</evidence>
<dbReference type="InterPro" id="IPR011608">
    <property type="entry name" value="PRD"/>
</dbReference>
<dbReference type="STRING" id="37659.GCA_000703125_00420"/>
<dbReference type="InterPro" id="IPR036634">
    <property type="entry name" value="PRD_sf"/>
</dbReference>
<dbReference type="InterPro" id="IPR011991">
    <property type="entry name" value="ArsR-like_HTH"/>
</dbReference>
<dbReference type="OrthoDB" id="9765164at2"/>
<dbReference type="InterPro" id="IPR004701">
    <property type="entry name" value="PTS_EIIA_man-typ"/>
</dbReference>
<keyword evidence="4" id="KW-0238">DNA-binding</keyword>
<proteinExistence type="predicted"/>
<dbReference type="SUPFAM" id="SSF63520">
    <property type="entry name" value="PTS-regulatory domain, PRD"/>
    <property type="match status" value="2"/>
</dbReference>
<organism evidence="8 9">
    <name type="scientific">Clostridium algidicarnis DSM 15099</name>
    <dbReference type="NCBI Taxonomy" id="1121295"/>
    <lineage>
        <taxon>Bacteria</taxon>
        <taxon>Bacillati</taxon>
        <taxon>Bacillota</taxon>
        <taxon>Clostridia</taxon>
        <taxon>Eubacteriales</taxon>
        <taxon>Clostridiaceae</taxon>
        <taxon>Clostridium</taxon>
    </lineage>
</organism>
<dbReference type="CDD" id="cd00090">
    <property type="entry name" value="HTH_ARSR"/>
    <property type="match status" value="1"/>
</dbReference>
<dbReference type="Pfam" id="PF03610">
    <property type="entry name" value="EIIA-man"/>
    <property type="match status" value="1"/>
</dbReference>
<evidence type="ECO:0000256" key="2">
    <source>
        <dbReference type="ARBA" id="ARBA00022741"/>
    </source>
</evidence>
<dbReference type="Pfam" id="PF00874">
    <property type="entry name" value="PRD"/>
    <property type="match status" value="2"/>
</dbReference>
<keyword evidence="3" id="KW-0067">ATP-binding</keyword>
<reference evidence="8 9" key="1">
    <citation type="submission" date="2018-02" db="EMBL/GenBank/DDBJ databases">
        <title>Genomic Encyclopedia of Archaeal and Bacterial Type Strains, Phase II (KMG-II): from individual species to whole genera.</title>
        <authorList>
            <person name="Goeker M."/>
        </authorList>
    </citation>
    <scope>NUCLEOTIDE SEQUENCE [LARGE SCALE GENOMIC DNA]</scope>
    <source>
        <strain evidence="8 9">DSM 15099</strain>
    </source>
</reference>
<dbReference type="AlphaFoldDB" id="A0A2S6FVE6"/>
<dbReference type="InterPro" id="IPR002078">
    <property type="entry name" value="Sigma_54_int"/>
</dbReference>
<dbReference type="SUPFAM" id="SSF46785">
    <property type="entry name" value="Winged helix' DNA-binding domain"/>
    <property type="match status" value="1"/>
</dbReference>
<dbReference type="PANTHER" id="PTHR32071">
    <property type="entry name" value="TRANSCRIPTIONAL REGULATORY PROTEIN"/>
    <property type="match status" value="1"/>
</dbReference>
<feature type="domain" description="PTS EIIA type-4" evidence="6">
    <location>
        <begin position="548"/>
        <end position="682"/>
    </location>
</feature>
<evidence type="ECO:0000256" key="4">
    <source>
        <dbReference type="ARBA" id="ARBA00023125"/>
    </source>
</evidence>
<accession>A0A2S6FVE6</accession>
<dbReference type="PANTHER" id="PTHR32071:SF38">
    <property type="entry name" value="PSP OPERON TRANSCRIPTIONAL ACTIVATOR"/>
    <property type="match status" value="1"/>
</dbReference>
<dbReference type="CDD" id="cd00009">
    <property type="entry name" value="AAA"/>
    <property type="match status" value="1"/>
</dbReference>
<protein>
    <submittedName>
        <fullName evidence="8">Sigma 54 modulation protein</fullName>
    </submittedName>
</protein>
<dbReference type="GO" id="GO:0009401">
    <property type="term" value="P:phosphoenolpyruvate-dependent sugar phosphotransferase system"/>
    <property type="evidence" value="ECO:0007669"/>
    <property type="project" value="InterPro"/>
</dbReference>
<evidence type="ECO:0000259" key="7">
    <source>
        <dbReference type="PROSITE" id="PS51372"/>
    </source>
</evidence>
<keyword evidence="1" id="KW-0808">Transferase</keyword>
<dbReference type="InterPro" id="IPR036388">
    <property type="entry name" value="WH-like_DNA-bd_sf"/>
</dbReference>
<dbReference type="PROSITE" id="PS51372">
    <property type="entry name" value="PRD_2"/>
    <property type="match status" value="2"/>
</dbReference>
<evidence type="ECO:0000259" key="5">
    <source>
        <dbReference type="PROSITE" id="PS50045"/>
    </source>
</evidence>
<comment type="caution">
    <text evidence="8">The sequence shown here is derived from an EMBL/GenBank/DDBJ whole genome shotgun (WGS) entry which is preliminary data.</text>
</comment>
<keyword evidence="2" id="KW-0547">Nucleotide-binding</keyword>
<feature type="domain" description="PRD" evidence="7">
    <location>
        <begin position="440"/>
        <end position="545"/>
    </location>
</feature>
<dbReference type="RefSeq" id="WP_104410492.1">
    <property type="nucleotide sequence ID" value="NZ_PTIS01000017.1"/>
</dbReference>
<dbReference type="InterPro" id="IPR036662">
    <property type="entry name" value="PTS_EIIA_man-typ_sf"/>
</dbReference>
<dbReference type="GO" id="GO:0006355">
    <property type="term" value="P:regulation of DNA-templated transcription"/>
    <property type="evidence" value="ECO:0007669"/>
    <property type="project" value="InterPro"/>
</dbReference>
<feature type="domain" description="Sigma-54 factor interaction" evidence="5">
    <location>
        <begin position="84"/>
        <end position="317"/>
    </location>
</feature>
<dbReference type="GO" id="GO:0003677">
    <property type="term" value="F:DNA binding"/>
    <property type="evidence" value="ECO:0007669"/>
    <property type="project" value="UniProtKB-KW"/>
</dbReference>
<dbReference type="Gene3D" id="1.10.1790.10">
    <property type="entry name" value="PRD domain"/>
    <property type="match status" value="2"/>
</dbReference>
<evidence type="ECO:0000313" key="8">
    <source>
        <dbReference type="EMBL" id="PPK46337.1"/>
    </source>
</evidence>
<dbReference type="Gene3D" id="1.10.10.10">
    <property type="entry name" value="Winged helix-like DNA-binding domain superfamily/Winged helix DNA-binding domain"/>
    <property type="match status" value="1"/>
</dbReference>
<dbReference type="InterPro" id="IPR036390">
    <property type="entry name" value="WH_DNA-bd_sf"/>
</dbReference>
<evidence type="ECO:0000313" key="9">
    <source>
        <dbReference type="Proteomes" id="UP000239863"/>
    </source>
</evidence>
<dbReference type="InterPro" id="IPR027417">
    <property type="entry name" value="P-loop_NTPase"/>
</dbReference>
<dbReference type="PROSITE" id="PS51096">
    <property type="entry name" value="PTS_EIIA_TYPE_4"/>
    <property type="match status" value="1"/>
</dbReference>
<dbReference type="Gene3D" id="3.40.50.300">
    <property type="entry name" value="P-loop containing nucleotide triphosphate hydrolases"/>
    <property type="match status" value="1"/>
</dbReference>
<dbReference type="Proteomes" id="UP000239863">
    <property type="component" value="Unassembled WGS sequence"/>
</dbReference>
<dbReference type="SMART" id="SM00382">
    <property type="entry name" value="AAA"/>
    <property type="match status" value="1"/>
</dbReference>
<dbReference type="InterPro" id="IPR003593">
    <property type="entry name" value="AAA+_ATPase"/>
</dbReference>
<dbReference type="GO" id="GO:0016740">
    <property type="term" value="F:transferase activity"/>
    <property type="evidence" value="ECO:0007669"/>
    <property type="project" value="UniProtKB-KW"/>
</dbReference>
<dbReference type="PROSITE" id="PS50045">
    <property type="entry name" value="SIGMA54_INTERACT_4"/>
    <property type="match status" value="1"/>
</dbReference>